<evidence type="ECO:0000313" key="3">
    <source>
        <dbReference type="EMBL" id="CAH1130833.1"/>
    </source>
</evidence>
<keyword evidence="1" id="KW-0175">Coiled coil</keyword>
<evidence type="ECO:0000259" key="2">
    <source>
        <dbReference type="Pfam" id="PF14643"/>
    </source>
</evidence>
<accession>A0A9P0DIA7</accession>
<feature type="coiled-coil region" evidence="1">
    <location>
        <begin position="707"/>
        <end position="777"/>
    </location>
</feature>
<dbReference type="Pfam" id="PF14643">
    <property type="entry name" value="DUF4455"/>
    <property type="match status" value="1"/>
</dbReference>
<reference evidence="3" key="1">
    <citation type="submission" date="2022-01" db="EMBL/GenBank/DDBJ databases">
        <authorList>
            <person name="King R."/>
        </authorList>
    </citation>
    <scope>NUCLEOTIDE SEQUENCE</scope>
</reference>
<proteinExistence type="predicted"/>
<organism evidence="3 4">
    <name type="scientific">Ceutorhynchus assimilis</name>
    <name type="common">cabbage seed weevil</name>
    <dbReference type="NCBI Taxonomy" id="467358"/>
    <lineage>
        <taxon>Eukaryota</taxon>
        <taxon>Metazoa</taxon>
        <taxon>Ecdysozoa</taxon>
        <taxon>Arthropoda</taxon>
        <taxon>Hexapoda</taxon>
        <taxon>Insecta</taxon>
        <taxon>Pterygota</taxon>
        <taxon>Neoptera</taxon>
        <taxon>Endopterygota</taxon>
        <taxon>Coleoptera</taxon>
        <taxon>Polyphaga</taxon>
        <taxon>Cucujiformia</taxon>
        <taxon>Curculionidae</taxon>
        <taxon>Ceutorhynchinae</taxon>
        <taxon>Ceutorhynchus</taxon>
    </lineage>
</organism>
<name>A0A9P0DIA7_9CUCU</name>
<evidence type="ECO:0000313" key="4">
    <source>
        <dbReference type="Proteomes" id="UP001152799"/>
    </source>
</evidence>
<feature type="coiled-coil region" evidence="1">
    <location>
        <begin position="998"/>
        <end position="1052"/>
    </location>
</feature>
<protein>
    <recommendedName>
        <fullName evidence="2">DUF4455 domain-containing protein</fullName>
    </recommendedName>
</protein>
<feature type="domain" description="DUF4455" evidence="2">
    <location>
        <begin position="30"/>
        <end position="471"/>
    </location>
</feature>
<evidence type="ECO:0000256" key="1">
    <source>
        <dbReference type="SAM" id="Coils"/>
    </source>
</evidence>
<dbReference type="EMBL" id="OU892281">
    <property type="protein sequence ID" value="CAH1130833.1"/>
    <property type="molecule type" value="Genomic_DNA"/>
</dbReference>
<dbReference type="AlphaFoldDB" id="A0A9P0DIA7"/>
<keyword evidence="4" id="KW-1185">Reference proteome</keyword>
<dbReference type="Proteomes" id="UP001152799">
    <property type="component" value="Chromosome 5"/>
</dbReference>
<dbReference type="InterPro" id="IPR028089">
    <property type="entry name" value="DUF4455"/>
</dbReference>
<dbReference type="OrthoDB" id="431588at2759"/>
<gene>
    <name evidence="3" type="ORF">CEUTPL_LOCUS9433</name>
</gene>
<sequence>MMDDDFDLKCLPTDFVGTSKPSKRLEAFYKKQEEKHEKIIQDLHARKYDICKKFERLFEKLADQLKGNLEDFKRLIKDELFEARIKSNQDNANSMEKNDFEKMYSTILHYTNKMHKLTEEFYENLVKIEKDKSKGFTNILKDAYEQLKHNSYKLPNQTDELIELEIENINQTILCNNRSYLALKTQLQAEIQNFNKNAIQDLQQVRQCWVKFIRGQVEKSLGTLKTQYSPDFLKTMEQLKEKTKEAGARLSHVINTQDANRWLSNVQHALAQLDHKAKKITTNYKQATVLIYHRCFQELKTVEDAMAQLAKPEPFSKEQIEMYSPNLEEITKMYDAELETIQKIWNNLINEMTKAVDYTYKFLIAGSVLWKTHFWRTEILQMIMLKDMENTVHEHDAISEASETKLNVLIDTLRQEPGKEKLKKTFEDVKKMFYVLDNSYKAQHQIEIALMRKYKHVQELKVDVLVTEVKRFLNFYPPDPEIDPKIQRKRASQTSIAPMDDTENLISTQMLYCTFQIKAISNWQFGLWESISSYLDLARTEILEETEKWIEGHLKRADKRLEIRLGVNRTRLKKIEVYIYEERLEELCLHQSRFDEHKIAVERDLEKLKYEFKKDQFEFETNVDAYKNEIAALKTKSVSSENSSAIAGIMQILNARTVFILGEIDNFILENLNKYDNFFSSVKASHVLFLKNIKLFSEYGNYSITEIKDLLKNMEKVENQVEKVLNDIRKDAASHKQKLIENVQEKKAEVTCTLNGIDNEHKFMENIKKKLNNLEKQLIKEVYMFQRKFQSLTDQFDKSEEQITKNCGDFNYYKDFSEQLKDMSQKIIEITEYLDDPFPIRIYSDKSNVDIEPEAATAENYKAVDELTMKLFNVKIPLYNNDYNEEKYYFLKLNKLIRDYWNDIIAYGMEFYADHSRGFYLDDEMIEPGLVKLMQGLYKKFSNIQSQCEMRTLQDTKEFISFAARCVYVLQDCIETYIDEYARKALKNFDDFYEIEIQRDMRKRKKCVQQKYEELNKKLKPLHGHPTNKKLLENLQIEAEIIYSEAKELFEDIKEPYLEKLNDQFGKAVDDFFALKDIIPPIIRLINDVRNVIEDLVLKLNEKVQLIRMLIEFGSHDKSAQQNIIAHCKSFLLVYDAKSFSKTDTNVLSNELIDCSYSHSLFTMEESFSAKSPPPSLTPTPGLSGCVSGCVSDSFSNSEDMDLFSIDIRDAYNKYSNEVQNENFDEMLQVLRIQWQEAVTKVMNLYTVKYDNRK</sequence>